<organism evidence="2 3">
    <name type="scientific">Blattamonas nauphoetae</name>
    <dbReference type="NCBI Taxonomy" id="2049346"/>
    <lineage>
        <taxon>Eukaryota</taxon>
        <taxon>Metamonada</taxon>
        <taxon>Preaxostyla</taxon>
        <taxon>Oxymonadida</taxon>
        <taxon>Blattamonas</taxon>
    </lineage>
</organism>
<comment type="caution">
    <text evidence="2">The sequence shown here is derived from an EMBL/GenBank/DDBJ whole genome shotgun (WGS) entry which is preliminary data.</text>
</comment>
<evidence type="ECO:0000256" key="1">
    <source>
        <dbReference type="SAM" id="MobiDB-lite"/>
    </source>
</evidence>
<name>A0ABQ9WQN0_9EUKA</name>
<protein>
    <submittedName>
        <fullName evidence="2">Uncharacterized protein</fullName>
    </submittedName>
</protein>
<accession>A0ABQ9WQN0</accession>
<feature type="compositionally biased region" description="Polar residues" evidence="1">
    <location>
        <begin position="178"/>
        <end position="187"/>
    </location>
</feature>
<sequence>MGRTTPTLDSDLIRKLSFVLGFNPQPYLSVKPSTALQMLCELLGCGGPRRTLPQLCKYIRYLLCRVFFALQNVIPHSLYRIQSRTLLQIRILIDKGLDECNFDGQRDLVSLLVVGVNFTMTTKEHYQEFLSMEETNDVDQIRVETSKSAHDTIEALIVSLNTVPTESNSPSFIPLDDSLNQSDARDG</sequence>
<reference evidence="2 3" key="1">
    <citation type="journal article" date="2022" name="bioRxiv">
        <title>Genomics of Preaxostyla Flagellates Illuminates Evolutionary Transitions and the Path Towards Mitochondrial Loss.</title>
        <authorList>
            <person name="Novak L.V.F."/>
            <person name="Treitli S.C."/>
            <person name="Pyrih J."/>
            <person name="Halakuc P."/>
            <person name="Pipaliya S.V."/>
            <person name="Vacek V."/>
            <person name="Brzon O."/>
            <person name="Soukal P."/>
            <person name="Eme L."/>
            <person name="Dacks J.B."/>
            <person name="Karnkowska A."/>
            <person name="Elias M."/>
            <person name="Hampl V."/>
        </authorList>
    </citation>
    <scope>NUCLEOTIDE SEQUENCE [LARGE SCALE GENOMIC DNA]</scope>
    <source>
        <strain evidence="2">NAU3</strain>
        <tissue evidence="2">Gut</tissue>
    </source>
</reference>
<evidence type="ECO:0000313" key="3">
    <source>
        <dbReference type="Proteomes" id="UP001281761"/>
    </source>
</evidence>
<dbReference type="Proteomes" id="UP001281761">
    <property type="component" value="Unassembled WGS sequence"/>
</dbReference>
<keyword evidence="3" id="KW-1185">Reference proteome</keyword>
<proteinExistence type="predicted"/>
<gene>
    <name evidence="2" type="ORF">BLNAU_23280</name>
</gene>
<dbReference type="EMBL" id="JARBJD010000461">
    <property type="protein sequence ID" value="KAK2941797.1"/>
    <property type="molecule type" value="Genomic_DNA"/>
</dbReference>
<feature type="region of interest" description="Disordered" evidence="1">
    <location>
        <begin position="165"/>
        <end position="187"/>
    </location>
</feature>
<evidence type="ECO:0000313" key="2">
    <source>
        <dbReference type="EMBL" id="KAK2941797.1"/>
    </source>
</evidence>